<proteinExistence type="inferred from homology"/>
<dbReference type="GO" id="GO:0043165">
    <property type="term" value="P:Gram-negative-bacterium-type cell outer membrane assembly"/>
    <property type="evidence" value="ECO:0007669"/>
    <property type="project" value="UniProtKB-UniRule"/>
</dbReference>
<dbReference type="AlphaFoldDB" id="A0A0K6IJ08"/>
<feature type="domain" description="Outer membrane lipoprotein BamD-like" evidence="7">
    <location>
        <begin position="33"/>
        <end position="236"/>
    </location>
</feature>
<comment type="function">
    <text evidence="6">Part of the outer membrane protein assembly complex, which is involved in assembly and insertion of beta-barrel proteins into the outer membrane.</text>
</comment>
<reference evidence="9" key="1">
    <citation type="submission" date="2015-08" db="EMBL/GenBank/DDBJ databases">
        <authorList>
            <person name="Varghese N."/>
        </authorList>
    </citation>
    <scope>NUCLEOTIDE SEQUENCE [LARGE SCALE GENOMIC DNA]</scope>
    <source>
        <strain evidence="9">JCM 18476</strain>
    </source>
</reference>
<keyword evidence="4 6" id="KW-0998">Cell outer membrane</keyword>
<keyword evidence="9" id="KW-1185">Reference proteome</keyword>
<evidence type="ECO:0000313" key="9">
    <source>
        <dbReference type="Proteomes" id="UP000182769"/>
    </source>
</evidence>
<dbReference type="InterPro" id="IPR017689">
    <property type="entry name" value="BamD"/>
</dbReference>
<organism evidence="8 9">
    <name type="scientific">Marinomonas fungiae</name>
    <dbReference type="NCBI Taxonomy" id="1137284"/>
    <lineage>
        <taxon>Bacteria</taxon>
        <taxon>Pseudomonadati</taxon>
        <taxon>Pseudomonadota</taxon>
        <taxon>Gammaproteobacteria</taxon>
        <taxon>Oceanospirillales</taxon>
        <taxon>Oceanospirillaceae</taxon>
        <taxon>Marinomonas</taxon>
    </lineage>
</organism>
<dbReference type="InterPro" id="IPR011990">
    <property type="entry name" value="TPR-like_helical_dom_sf"/>
</dbReference>
<dbReference type="OrthoDB" id="9779191at2"/>
<dbReference type="EMBL" id="CYHG01000002">
    <property type="protein sequence ID" value="CUB03079.1"/>
    <property type="molecule type" value="Genomic_DNA"/>
</dbReference>
<evidence type="ECO:0000256" key="6">
    <source>
        <dbReference type="HAMAP-Rule" id="MF_00922"/>
    </source>
</evidence>
<dbReference type="NCBIfam" id="TIGR03302">
    <property type="entry name" value="OM_YfiO"/>
    <property type="match status" value="1"/>
</dbReference>
<dbReference type="GO" id="GO:1990063">
    <property type="term" value="C:Bam protein complex"/>
    <property type="evidence" value="ECO:0007669"/>
    <property type="project" value="TreeGrafter"/>
</dbReference>
<keyword evidence="2 6" id="KW-0472">Membrane</keyword>
<sequence>MGFNKTLSRFLTIAGFYTALTACSSNQPTVEPDLPEKEYFRLAQEALDNSLPTTAAEQLKELETRYPFGEYTVPARLDLIYAQFEAGNYAAAHATADRFIKNYPDQSNIDYAYYMRGLSTYRGAETFLGRYLDLNAAERDTAEFDKAFAEFADFLRRFPDSQFAPDAKARMIYLRNLIAEHEVSIAHYYFKRKAPLSALRRGQEVIQNYPSTPAVEEALAITIQAYMDLKLYDEAKLNLSVLADSFPNSKFLNKNKKFIPFELPREADPDLLYWVSLGLIN</sequence>
<keyword evidence="3 6" id="KW-0564">Palmitate</keyword>
<name>A0A0K6IJ08_9GAMM</name>
<evidence type="ECO:0000256" key="1">
    <source>
        <dbReference type="ARBA" id="ARBA00022729"/>
    </source>
</evidence>
<keyword evidence="5 6" id="KW-0449">Lipoprotein</keyword>
<dbReference type="HAMAP" id="MF_00922">
    <property type="entry name" value="OM_assembly_BamD"/>
    <property type="match status" value="1"/>
</dbReference>
<comment type="subcellular location">
    <subcellularLocation>
        <location evidence="6">Cell outer membrane</location>
        <topology evidence="6">Lipid-anchor</topology>
    </subcellularLocation>
</comment>
<evidence type="ECO:0000256" key="4">
    <source>
        <dbReference type="ARBA" id="ARBA00023237"/>
    </source>
</evidence>
<comment type="similarity">
    <text evidence="6">Belongs to the BamD family.</text>
</comment>
<dbReference type="PROSITE" id="PS51257">
    <property type="entry name" value="PROKAR_LIPOPROTEIN"/>
    <property type="match status" value="1"/>
</dbReference>
<dbReference type="PANTHER" id="PTHR37423">
    <property type="entry name" value="SOLUBLE LYTIC MUREIN TRANSGLYCOSYLASE-RELATED"/>
    <property type="match status" value="1"/>
</dbReference>
<dbReference type="GO" id="GO:0051205">
    <property type="term" value="P:protein insertion into membrane"/>
    <property type="evidence" value="ECO:0007669"/>
    <property type="project" value="UniProtKB-UniRule"/>
</dbReference>
<accession>A0A0K6IJ08</accession>
<gene>
    <name evidence="6" type="primary">bamD</name>
    <name evidence="8" type="ORF">Ga0061065_102419</name>
</gene>
<dbReference type="Pfam" id="PF13525">
    <property type="entry name" value="YfiO"/>
    <property type="match status" value="1"/>
</dbReference>
<evidence type="ECO:0000256" key="3">
    <source>
        <dbReference type="ARBA" id="ARBA00023139"/>
    </source>
</evidence>
<dbReference type="CDD" id="cd15830">
    <property type="entry name" value="BamD"/>
    <property type="match status" value="1"/>
</dbReference>
<dbReference type="RefSeq" id="WP_055462038.1">
    <property type="nucleotide sequence ID" value="NZ_CYHG01000002.1"/>
</dbReference>
<dbReference type="Proteomes" id="UP000182769">
    <property type="component" value="Unassembled WGS sequence"/>
</dbReference>
<evidence type="ECO:0000256" key="2">
    <source>
        <dbReference type="ARBA" id="ARBA00023136"/>
    </source>
</evidence>
<evidence type="ECO:0000313" key="8">
    <source>
        <dbReference type="EMBL" id="CUB03079.1"/>
    </source>
</evidence>
<dbReference type="Gene3D" id="1.25.40.10">
    <property type="entry name" value="Tetratricopeptide repeat domain"/>
    <property type="match status" value="1"/>
</dbReference>
<keyword evidence="1 6" id="KW-0732">Signal</keyword>
<comment type="subunit">
    <text evidence="6">Part of the Bam complex.</text>
</comment>
<evidence type="ECO:0000256" key="5">
    <source>
        <dbReference type="ARBA" id="ARBA00023288"/>
    </source>
</evidence>
<evidence type="ECO:0000259" key="7">
    <source>
        <dbReference type="Pfam" id="PF13525"/>
    </source>
</evidence>
<dbReference type="PANTHER" id="PTHR37423:SF1">
    <property type="entry name" value="OUTER MEMBRANE PROTEIN ASSEMBLY FACTOR BAMD"/>
    <property type="match status" value="1"/>
</dbReference>
<dbReference type="InterPro" id="IPR039565">
    <property type="entry name" value="BamD-like"/>
</dbReference>
<protein>
    <recommendedName>
        <fullName evidence="6">Outer membrane protein assembly factor BamD</fullName>
    </recommendedName>
</protein>
<dbReference type="STRING" id="1137284.GCA_001418205_00923"/>